<evidence type="ECO:0000313" key="2">
    <source>
        <dbReference type="EMBL" id="SNS90651.1"/>
    </source>
</evidence>
<name>A0A239IAS7_9BACT</name>
<dbReference type="Proteomes" id="UP000198356">
    <property type="component" value="Unassembled WGS sequence"/>
</dbReference>
<evidence type="ECO:0000256" key="1">
    <source>
        <dbReference type="SAM" id="MobiDB-lite"/>
    </source>
</evidence>
<evidence type="ECO:0000313" key="3">
    <source>
        <dbReference type="Proteomes" id="UP000198356"/>
    </source>
</evidence>
<organism evidence="2 3">
    <name type="scientific">Granulicella rosea</name>
    <dbReference type="NCBI Taxonomy" id="474952"/>
    <lineage>
        <taxon>Bacteria</taxon>
        <taxon>Pseudomonadati</taxon>
        <taxon>Acidobacteriota</taxon>
        <taxon>Terriglobia</taxon>
        <taxon>Terriglobales</taxon>
        <taxon>Acidobacteriaceae</taxon>
        <taxon>Granulicella</taxon>
    </lineage>
</organism>
<proteinExistence type="predicted"/>
<keyword evidence="3" id="KW-1185">Reference proteome</keyword>
<accession>A0A239IAS7</accession>
<reference evidence="2 3" key="1">
    <citation type="submission" date="2017-06" db="EMBL/GenBank/DDBJ databases">
        <authorList>
            <person name="Kim H.J."/>
            <person name="Triplett B.A."/>
        </authorList>
    </citation>
    <scope>NUCLEOTIDE SEQUENCE [LARGE SCALE GENOMIC DNA]</scope>
    <source>
        <strain evidence="2 3">DSM 18704</strain>
    </source>
</reference>
<dbReference type="EMBL" id="FZOU01000003">
    <property type="protein sequence ID" value="SNS90651.1"/>
    <property type="molecule type" value="Genomic_DNA"/>
</dbReference>
<dbReference type="AlphaFoldDB" id="A0A239IAS7"/>
<gene>
    <name evidence="2" type="ORF">SAMN05421770_10324</name>
</gene>
<dbReference type="RefSeq" id="WP_176441676.1">
    <property type="nucleotide sequence ID" value="NZ_FZOU01000003.1"/>
</dbReference>
<feature type="region of interest" description="Disordered" evidence="1">
    <location>
        <begin position="27"/>
        <end position="70"/>
    </location>
</feature>
<sequence>MANGLVRVGGGAIKQAAKKAIAKKAAKHAVAKHAAKKHAAKKHPAKKHAEKAAKHPGKKAAKHAHEHGGADFERKHAPAEDHELALAFHHLNRAATVVSLLEHDSGGDLRMLLEQGMVLYRGCCNSPNAEADKVRCALGLLRAADHLGMAALYAARQEHRPNVEHPSTAKLERSLRELKPRLEALGAGRRGIGERLLGMAWQLLEQAHAAEDPHLSNELLQAAGGLCLALEAGL</sequence>
<protein>
    <submittedName>
        <fullName evidence="2">Uncharacterized protein</fullName>
    </submittedName>
</protein>
<feature type="compositionally biased region" description="Basic residues" evidence="1">
    <location>
        <begin position="27"/>
        <end position="65"/>
    </location>
</feature>